<gene>
    <name evidence="17" type="ordered locus">Terro_1721</name>
</gene>
<keyword evidence="10" id="KW-0626">Porin</keyword>
<evidence type="ECO:0000256" key="13">
    <source>
        <dbReference type="ARBA" id="ARBA00023237"/>
    </source>
</evidence>
<keyword evidence="6" id="KW-0812">Transmembrane</keyword>
<dbReference type="GO" id="GO:0009279">
    <property type="term" value="C:cell outer membrane"/>
    <property type="evidence" value="ECO:0007669"/>
    <property type="project" value="UniProtKB-SubCell"/>
</dbReference>
<evidence type="ECO:0000256" key="7">
    <source>
        <dbReference type="ARBA" id="ARBA00022729"/>
    </source>
</evidence>
<accession>I3ZFK5</accession>
<dbReference type="InterPro" id="IPR003715">
    <property type="entry name" value="Poly_export_N"/>
</dbReference>
<organism evidence="17 18">
    <name type="scientific">Terriglobus roseus (strain DSM 18391 / NRRL B-41598 / KBS 63)</name>
    <dbReference type="NCBI Taxonomy" id="926566"/>
    <lineage>
        <taxon>Bacteria</taxon>
        <taxon>Pseudomonadati</taxon>
        <taxon>Acidobacteriota</taxon>
        <taxon>Terriglobia</taxon>
        <taxon>Terriglobales</taxon>
        <taxon>Acidobacteriaceae</taxon>
        <taxon>Terriglobus</taxon>
    </lineage>
</organism>
<feature type="domain" description="Polysaccharide export protein N-terminal" evidence="15">
    <location>
        <begin position="41"/>
        <end position="114"/>
    </location>
</feature>
<evidence type="ECO:0000256" key="1">
    <source>
        <dbReference type="ARBA" id="ARBA00004571"/>
    </source>
</evidence>
<reference evidence="17 18" key="1">
    <citation type="submission" date="2012-06" db="EMBL/GenBank/DDBJ databases">
        <title>Complete genome of Terriglobus roseus DSM 18391.</title>
        <authorList>
            <consortium name="US DOE Joint Genome Institute (JGI-PGF)"/>
            <person name="Lucas S."/>
            <person name="Copeland A."/>
            <person name="Lapidus A."/>
            <person name="Glavina del Rio T."/>
            <person name="Dalin E."/>
            <person name="Tice H."/>
            <person name="Bruce D."/>
            <person name="Goodwin L."/>
            <person name="Pitluck S."/>
            <person name="Peters L."/>
            <person name="Mikhailova N."/>
            <person name="Munk A.C.C."/>
            <person name="Kyrpides N."/>
            <person name="Mavromatis K."/>
            <person name="Ivanova N."/>
            <person name="Brettin T."/>
            <person name="Detter J.C."/>
            <person name="Han C."/>
            <person name="Larimer F."/>
            <person name="Land M."/>
            <person name="Hauser L."/>
            <person name="Markowitz V."/>
            <person name="Cheng J.-F."/>
            <person name="Hugenholtz P."/>
            <person name="Woyke T."/>
            <person name="Wu D."/>
            <person name="Brambilla E."/>
            <person name="Klenk H.-P."/>
            <person name="Eisen J.A."/>
        </authorList>
    </citation>
    <scope>NUCLEOTIDE SEQUENCE [LARGE SCALE GENOMIC DNA]</scope>
    <source>
        <strain evidence="18">DSM 18391 / NRRL B-41598 / KBS 63</strain>
    </source>
</reference>
<evidence type="ECO:0000256" key="14">
    <source>
        <dbReference type="ARBA" id="ARBA00023288"/>
    </source>
</evidence>
<dbReference type="Pfam" id="PF22461">
    <property type="entry name" value="SLBB_2"/>
    <property type="match status" value="1"/>
</dbReference>
<dbReference type="InterPro" id="IPR049712">
    <property type="entry name" value="Poly_export"/>
</dbReference>
<evidence type="ECO:0000256" key="8">
    <source>
        <dbReference type="ARBA" id="ARBA00023047"/>
    </source>
</evidence>
<proteinExistence type="inferred from homology"/>
<keyword evidence="12" id="KW-0564">Palmitate</keyword>
<keyword evidence="5" id="KW-0762">Sugar transport</keyword>
<dbReference type="eggNOG" id="COG1596">
    <property type="taxonomic scope" value="Bacteria"/>
</dbReference>
<evidence type="ECO:0000256" key="6">
    <source>
        <dbReference type="ARBA" id="ARBA00022692"/>
    </source>
</evidence>
<evidence type="ECO:0000259" key="16">
    <source>
        <dbReference type="Pfam" id="PF22461"/>
    </source>
</evidence>
<dbReference type="PANTHER" id="PTHR33619">
    <property type="entry name" value="POLYSACCHARIDE EXPORT PROTEIN GFCE-RELATED"/>
    <property type="match status" value="1"/>
</dbReference>
<evidence type="ECO:0000256" key="10">
    <source>
        <dbReference type="ARBA" id="ARBA00023114"/>
    </source>
</evidence>
<keyword evidence="11" id="KW-0472">Membrane</keyword>
<dbReference type="GO" id="GO:0015159">
    <property type="term" value="F:polysaccharide transmembrane transporter activity"/>
    <property type="evidence" value="ECO:0007669"/>
    <property type="project" value="InterPro"/>
</dbReference>
<evidence type="ECO:0000256" key="12">
    <source>
        <dbReference type="ARBA" id="ARBA00023139"/>
    </source>
</evidence>
<evidence type="ECO:0000256" key="3">
    <source>
        <dbReference type="ARBA" id="ARBA00022448"/>
    </source>
</evidence>
<evidence type="ECO:0000313" key="18">
    <source>
        <dbReference type="Proteomes" id="UP000006056"/>
    </source>
</evidence>
<dbReference type="HOGENOM" id="CLU_038343_3_2_0"/>
<dbReference type="STRING" id="926566.Terro_1721"/>
<evidence type="ECO:0000256" key="9">
    <source>
        <dbReference type="ARBA" id="ARBA00023065"/>
    </source>
</evidence>
<name>I3ZFK5_TERRK</name>
<keyword evidence="4" id="KW-1134">Transmembrane beta strand</keyword>
<evidence type="ECO:0000256" key="4">
    <source>
        <dbReference type="ARBA" id="ARBA00022452"/>
    </source>
</evidence>
<evidence type="ECO:0000256" key="5">
    <source>
        <dbReference type="ARBA" id="ARBA00022597"/>
    </source>
</evidence>
<evidence type="ECO:0000256" key="11">
    <source>
        <dbReference type="ARBA" id="ARBA00023136"/>
    </source>
</evidence>
<keyword evidence="3" id="KW-0813">Transport</keyword>
<keyword evidence="8" id="KW-0625">Polysaccharide transport</keyword>
<dbReference type="Pfam" id="PF02563">
    <property type="entry name" value="Poly_export"/>
    <property type="match status" value="1"/>
</dbReference>
<dbReference type="GO" id="GO:0015288">
    <property type="term" value="F:porin activity"/>
    <property type="evidence" value="ECO:0007669"/>
    <property type="project" value="UniProtKB-KW"/>
</dbReference>
<dbReference type="PANTHER" id="PTHR33619:SF3">
    <property type="entry name" value="POLYSACCHARIDE EXPORT PROTEIN GFCE-RELATED"/>
    <property type="match status" value="1"/>
</dbReference>
<dbReference type="EMBL" id="CP003379">
    <property type="protein sequence ID" value="AFL88023.1"/>
    <property type="molecule type" value="Genomic_DNA"/>
</dbReference>
<keyword evidence="13" id="KW-0998">Cell outer membrane</keyword>
<evidence type="ECO:0000259" key="15">
    <source>
        <dbReference type="Pfam" id="PF02563"/>
    </source>
</evidence>
<keyword evidence="9" id="KW-0406">Ion transport</keyword>
<dbReference type="Proteomes" id="UP000006056">
    <property type="component" value="Chromosome"/>
</dbReference>
<dbReference type="KEGG" id="trs:Terro_1721"/>
<evidence type="ECO:0000256" key="2">
    <source>
        <dbReference type="ARBA" id="ARBA00009450"/>
    </source>
</evidence>
<comment type="subcellular location">
    <subcellularLocation>
        <location evidence="1">Cell outer membrane</location>
        <topology evidence="1">Multi-pass membrane protein</topology>
    </subcellularLocation>
</comment>
<dbReference type="GO" id="GO:0046930">
    <property type="term" value="C:pore complex"/>
    <property type="evidence" value="ECO:0007669"/>
    <property type="project" value="UniProtKB-KW"/>
</dbReference>
<dbReference type="Gene3D" id="3.10.560.10">
    <property type="entry name" value="Outer membrane lipoprotein wza domain like"/>
    <property type="match status" value="1"/>
</dbReference>
<keyword evidence="14" id="KW-0449">Lipoprotein</keyword>
<dbReference type="AlphaFoldDB" id="I3ZFK5"/>
<keyword evidence="7" id="KW-0732">Signal</keyword>
<feature type="domain" description="SLBB" evidence="16">
    <location>
        <begin position="122"/>
        <end position="202"/>
    </location>
</feature>
<dbReference type="Gene3D" id="3.30.1950.10">
    <property type="entry name" value="wza like domain"/>
    <property type="match status" value="1"/>
</dbReference>
<dbReference type="GO" id="GO:0006811">
    <property type="term" value="P:monoatomic ion transport"/>
    <property type="evidence" value="ECO:0007669"/>
    <property type="project" value="UniProtKB-KW"/>
</dbReference>
<protein>
    <submittedName>
        <fullName evidence="17">Periplasmic protein involved in polysaccharide export</fullName>
    </submittedName>
</protein>
<comment type="similarity">
    <text evidence="2">Belongs to the BexD/CtrA/VexA family.</text>
</comment>
<evidence type="ECO:0000313" key="17">
    <source>
        <dbReference type="EMBL" id="AFL88023.1"/>
    </source>
</evidence>
<sequence length="233" mass="25708">MQIIRKSKRVLNRMMLRQIALAIFAVGILMTSMAAQVALKQRSSYRLHAGDQLTVQFTYTPDLNQAVTVQPDGYIVLPSTGQVQVGGRTVDEAIKLIEEKAAGHLKDPEVAIVLTDFQKPYFIVAGQVNAPLRYDMREPTTALKAVMLAGGIKSTGKEKQVVVFHDMEGASPQVRVLNLKKMSDPKIFEHDMELSSGDIVFVPRTTMDRVADVAKVAATFGLYLNAATYIITR</sequence>
<dbReference type="InterPro" id="IPR054765">
    <property type="entry name" value="SLBB_dom"/>
</dbReference>
<keyword evidence="18" id="KW-1185">Reference proteome</keyword>